<evidence type="ECO:0000313" key="1">
    <source>
        <dbReference type="EMBL" id="EUA88685.1"/>
    </source>
</evidence>
<keyword evidence="2" id="KW-1185">Reference proteome</keyword>
<name>A0ABN0QVG2_MYCUL</name>
<protein>
    <submittedName>
        <fullName evidence="1">Uncharacterized protein</fullName>
    </submittedName>
</protein>
<dbReference type="Proteomes" id="UP000020681">
    <property type="component" value="Unassembled WGS sequence"/>
</dbReference>
<evidence type="ECO:0000313" key="2">
    <source>
        <dbReference type="Proteomes" id="UP000020681"/>
    </source>
</evidence>
<reference evidence="1 2" key="1">
    <citation type="submission" date="2014-01" db="EMBL/GenBank/DDBJ databases">
        <authorList>
            <person name="Dobos K."/>
            <person name="Lenaerts A."/>
            <person name="Ordway D."/>
            <person name="DeGroote M.A."/>
            <person name="Parker T."/>
            <person name="Sizemore C."/>
            <person name="Tallon L.J."/>
            <person name="Sadzewicz L.K."/>
            <person name="Sengamalay N."/>
            <person name="Fraser C.M."/>
            <person name="Hine E."/>
            <person name="Shefchek K.A."/>
            <person name="Das S.P."/>
            <person name="Tettelin H."/>
        </authorList>
    </citation>
    <scope>NUCLEOTIDE SEQUENCE [LARGE SCALE GENOMIC DNA]</scope>
    <source>
        <strain evidence="1 2">Harvey</strain>
    </source>
</reference>
<sequence>MRRCVASVPDPVRYPRGRRYSLMALVGDRGSGHCRGDARLCWFCHMGATVPMMCWPN</sequence>
<organism evidence="1 2">
    <name type="scientific">Mycobacterium ulcerans str. Harvey</name>
    <dbReference type="NCBI Taxonomy" id="1299332"/>
    <lineage>
        <taxon>Bacteria</taxon>
        <taxon>Bacillati</taxon>
        <taxon>Actinomycetota</taxon>
        <taxon>Actinomycetes</taxon>
        <taxon>Mycobacteriales</taxon>
        <taxon>Mycobacteriaceae</taxon>
        <taxon>Mycobacterium</taxon>
        <taxon>Mycobacterium ulcerans group</taxon>
    </lineage>
</organism>
<comment type="caution">
    <text evidence="1">The sequence shown here is derived from an EMBL/GenBank/DDBJ whole genome shotgun (WGS) entry which is preliminary data.</text>
</comment>
<dbReference type="EMBL" id="JAOL01000136">
    <property type="protein sequence ID" value="EUA88685.1"/>
    <property type="molecule type" value="Genomic_DNA"/>
</dbReference>
<proteinExistence type="predicted"/>
<gene>
    <name evidence="1" type="ORF">I551_4823</name>
</gene>
<accession>A0ABN0QVG2</accession>